<dbReference type="OrthoDB" id="5592486at2759"/>
<keyword evidence="1" id="KW-0653">Protein transport</keyword>
<evidence type="ECO:0000313" key="4">
    <source>
        <dbReference type="EMBL" id="PLW11367.1"/>
    </source>
</evidence>
<reference evidence="8 9" key="1">
    <citation type="submission" date="2017-11" db="EMBL/GenBank/DDBJ databases">
        <title>De novo assembly and phasing of dikaryotic genomes from two isolates of Puccinia coronata f. sp. avenae, the causal agent of oat crown rust.</title>
        <authorList>
            <person name="Miller M.E."/>
            <person name="Zhang Y."/>
            <person name="Omidvar V."/>
            <person name="Sperschneider J."/>
            <person name="Schwessinger B."/>
            <person name="Raley C."/>
            <person name="Palmer J.M."/>
            <person name="Garnica D."/>
            <person name="Upadhyaya N."/>
            <person name="Rathjen J."/>
            <person name="Taylor J.M."/>
            <person name="Park R.F."/>
            <person name="Dodds P.N."/>
            <person name="Hirsch C.D."/>
            <person name="Kianian S.F."/>
            <person name="Figueroa M."/>
        </authorList>
    </citation>
    <scope>NUCLEOTIDE SEQUENCE [LARGE SCALE GENOMIC DNA]</scope>
    <source>
        <strain evidence="4">12NC29</strain>
        <strain evidence="5">12SD80</strain>
    </source>
</reference>
<dbReference type="Gene3D" id="3.40.50.1820">
    <property type="entry name" value="alpha/beta hydrolase"/>
    <property type="match status" value="1"/>
</dbReference>
<evidence type="ECO:0000313" key="6">
    <source>
        <dbReference type="EMBL" id="PLW32010.1"/>
    </source>
</evidence>
<comment type="subcellular location">
    <subcellularLocation>
        <location evidence="1">Endoplasmic reticulum membrane</location>
    </subcellularLocation>
</comment>
<dbReference type="GO" id="GO:0015031">
    <property type="term" value="P:protein transport"/>
    <property type="evidence" value="ECO:0007669"/>
    <property type="project" value="UniProtKB-KW"/>
</dbReference>
<keyword evidence="8" id="KW-1185">Reference proteome</keyword>
<dbReference type="PANTHER" id="PTHR11440">
    <property type="entry name" value="LECITHIN-CHOLESTEROL ACYLTRANSFERASE-RELATED"/>
    <property type="match status" value="1"/>
</dbReference>
<dbReference type="InterPro" id="IPR029058">
    <property type="entry name" value="AB_hydrolase_fold"/>
</dbReference>
<evidence type="ECO:0000256" key="2">
    <source>
        <dbReference type="SAM" id="MobiDB-lite"/>
    </source>
</evidence>
<protein>
    <recommendedName>
        <fullName evidence="1">GPI inositol-deacylase</fullName>
        <ecNumber evidence="1">3.1.-.-</ecNumber>
    </recommendedName>
</protein>
<feature type="region of interest" description="Disordered" evidence="2">
    <location>
        <begin position="83"/>
        <end position="115"/>
    </location>
</feature>
<evidence type="ECO:0000259" key="3">
    <source>
        <dbReference type="Pfam" id="PF07819"/>
    </source>
</evidence>
<dbReference type="SUPFAM" id="SSF53474">
    <property type="entry name" value="alpha/beta-Hydrolases"/>
    <property type="match status" value="1"/>
</dbReference>
<comment type="caution">
    <text evidence="5">The sequence shown here is derived from an EMBL/GenBank/DDBJ whole genome shotgun (WGS) entry which is preliminary data.</text>
</comment>
<evidence type="ECO:0000313" key="9">
    <source>
        <dbReference type="Proteomes" id="UP000235392"/>
    </source>
</evidence>
<dbReference type="EMBL" id="PGCI01000784">
    <property type="protein sequence ID" value="PLW15961.1"/>
    <property type="molecule type" value="Genomic_DNA"/>
</dbReference>
<comment type="similarity">
    <text evidence="1">Belongs to the GPI inositol-deacylase family.</text>
</comment>
<proteinExistence type="inferred from homology"/>
<evidence type="ECO:0000256" key="1">
    <source>
        <dbReference type="RuleBase" id="RU365011"/>
    </source>
</evidence>
<dbReference type="Proteomes" id="UP000235388">
    <property type="component" value="Unassembled WGS sequence"/>
</dbReference>
<dbReference type="STRING" id="200324.A0A2N5SRW3"/>
<dbReference type="Proteomes" id="UP000235392">
    <property type="component" value="Unassembled WGS sequence"/>
</dbReference>
<evidence type="ECO:0000313" key="7">
    <source>
        <dbReference type="EMBL" id="PLW32695.1"/>
    </source>
</evidence>
<dbReference type="EC" id="3.1.-.-" evidence="1"/>
<feature type="region of interest" description="Disordered" evidence="2">
    <location>
        <begin position="131"/>
        <end position="157"/>
    </location>
</feature>
<gene>
    <name evidence="6" type="ORF">PCANC_20713</name>
    <name evidence="4" type="ORF">PCANC_21864</name>
    <name evidence="7" type="ORF">PCASD_16819</name>
    <name evidence="5" type="ORF">PCASD_18981</name>
</gene>
<name>A0A2N5SRW3_9BASI</name>
<dbReference type="EMBL" id="PGCJ01001022">
    <property type="protein sequence ID" value="PLW11367.1"/>
    <property type="molecule type" value="Genomic_DNA"/>
</dbReference>
<evidence type="ECO:0000313" key="8">
    <source>
        <dbReference type="Proteomes" id="UP000235388"/>
    </source>
</evidence>
<sequence length="438" mass="47719">MSSTQPSTPSPLPILSPPLSAVLRAGALSPGTKYSPSPTIRSLRKILDTTHHSPSARLSLEKILLINYQYSLLSKKHQLLAQNSETHSRSSTVDYTSSENGVQEEALNSDQQPSSTAARIKRWFRLARTHNNTQPPTTADHEQEGPVDPPPKPIAYQTTEPISFAKPRFPLVLCHGLLGFDILGPAALGLTYFRGVREALEEKGVEVHVAKVPACASIEERAKTLAEFIETKLPGQTVNLIGHSMGGLDSRFMITHLKPTSFKVASLTTIGTPHRGSAFADYLLLDVLGRQHLSTFLQVSKSLGLPGGGQAFVELTSERMGAFNQTTSDVDGVAYFSYGAACEPSFASPFRLPWGVVYEREGPNDGLVSVASAQWGSYLGTLDNVNHAELVGWVEPWKTLTTKHINKHVSSDLQQHVGQFKVVPFYLQVVDSLAKKGF</sequence>
<dbReference type="EMBL" id="PGCI01000237">
    <property type="protein sequence ID" value="PLW32695.1"/>
    <property type="molecule type" value="Genomic_DNA"/>
</dbReference>
<evidence type="ECO:0000313" key="5">
    <source>
        <dbReference type="EMBL" id="PLW15961.1"/>
    </source>
</evidence>
<dbReference type="EMBL" id="PGCJ01000334">
    <property type="protein sequence ID" value="PLW32010.1"/>
    <property type="molecule type" value="Genomic_DNA"/>
</dbReference>
<keyword evidence="1" id="KW-0472">Membrane</keyword>
<keyword evidence="1" id="KW-0813">Transport</keyword>
<dbReference type="GO" id="GO:0005789">
    <property type="term" value="C:endoplasmic reticulum membrane"/>
    <property type="evidence" value="ECO:0007669"/>
    <property type="project" value="UniProtKB-SubCell"/>
</dbReference>
<dbReference type="Pfam" id="PF07819">
    <property type="entry name" value="PGAP1"/>
    <property type="match status" value="1"/>
</dbReference>
<keyword evidence="1" id="KW-0256">Endoplasmic reticulum</keyword>
<dbReference type="InterPro" id="IPR012908">
    <property type="entry name" value="PGAP1-ab_dom-like"/>
</dbReference>
<dbReference type="AlphaFoldDB" id="A0A2N5SRW3"/>
<keyword evidence="1" id="KW-0378">Hydrolase</keyword>
<accession>A0A2N5SRW3</accession>
<feature type="domain" description="GPI inositol-deacylase PGAP1-like alpha/beta" evidence="3">
    <location>
        <begin position="233"/>
        <end position="279"/>
    </location>
</feature>
<comment type="function">
    <text evidence="1">Involved in inositol deacylation of GPI-anchored proteins which plays important roles in the quality control and ER-associated degradation of GPI-anchored proteins.</text>
</comment>
<organism evidence="5 9">
    <name type="scientific">Puccinia coronata f. sp. avenae</name>
    <dbReference type="NCBI Taxonomy" id="200324"/>
    <lineage>
        <taxon>Eukaryota</taxon>
        <taxon>Fungi</taxon>
        <taxon>Dikarya</taxon>
        <taxon>Basidiomycota</taxon>
        <taxon>Pucciniomycotina</taxon>
        <taxon>Pucciniomycetes</taxon>
        <taxon>Pucciniales</taxon>
        <taxon>Pucciniaceae</taxon>
        <taxon>Puccinia</taxon>
    </lineage>
</organism>
<dbReference type="GO" id="GO:0016788">
    <property type="term" value="F:hydrolase activity, acting on ester bonds"/>
    <property type="evidence" value="ECO:0007669"/>
    <property type="project" value="InterPro"/>
</dbReference>